<accession>A0A5E4ZJC5</accession>
<dbReference type="Proteomes" id="UP000414136">
    <property type="component" value="Unassembled WGS sequence"/>
</dbReference>
<dbReference type="GO" id="GO:0016020">
    <property type="term" value="C:membrane"/>
    <property type="evidence" value="ECO:0007669"/>
    <property type="project" value="UniProtKB-SubCell"/>
</dbReference>
<proteinExistence type="predicted"/>
<feature type="compositionally biased region" description="Gly residues" evidence="6">
    <location>
        <begin position="22"/>
        <end position="34"/>
    </location>
</feature>
<evidence type="ECO:0000313" key="9">
    <source>
        <dbReference type="EMBL" id="VVE60767.1"/>
    </source>
</evidence>
<protein>
    <submittedName>
        <fullName evidence="9">Major facilitator transporter</fullName>
    </submittedName>
</protein>
<dbReference type="InterPro" id="IPR036259">
    <property type="entry name" value="MFS_trans_sf"/>
</dbReference>
<evidence type="ECO:0000256" key="7">
    <source>
        <dbReference type="SAM" id="Phobius"/>
    </source>
</evidence>
<dbReference type="InterPro" id="IPR011701">
    <property type="entry name" value="MFS"/>
</dbReference>
<evidence type="ECO:0000256" key="3">
    <source>
        <dbReference type="ARBA" id="ARBA00022692"/>
    </source>
</evidence>
<name>A0A5E4ZJC5_9BURK</name>
<keyword evidence="10" id="KW-1185">Reference proteome</keyword>
<dbReference type="AlphaFoldDB" id="A0A5E4ZJC5"/>
<dbReference type="SUPFAM" id="SSF103473">
    <property type="entry name" value="MFS general substrate transporter"/>
    <property type="match status" value="1"/>
</dbReference>
<dbReference type="GO" id="GO:0022857">
    <property type="term" value="F:transmembrane transporter activity"/>
    <property type="evidence" value="ECO:0007669"/>
    <property type="project" value="InterPro"/>
</dbReference>
<comment type="subcellular location">
    <subcellularLocation>
        <location evidence="1">Membrane</location>
        <topology evidence="1">Multi-pass membrane protein</topology>
    </subcellularLocation>
</comment>
<dbReference type="InterPro" id="IPR020846">
    <property type="entry name" value="MFS_dom"/>
</dbReference>
<evidence type="ECO:0000256" key="4">
    <source>
        <dbReference type="ARBA" id="ARBA00022989"/>
    </source>
</evidence>
<dbReference type="Pfam" id="PF07690">
    <property type="entry name" value="MFS_1"/>
    <property type="match status" value="1"/>
</dbReference>
<organism evidence="9 10">
    <name type="scientific">Pandoraea captiosa</name>
    <dbReference type="NCBI Taxonomy" id="2508302"/>
    <lineage>
        <taxon>Bacteria</taxon>
        <taxon>Pseudomonadati</taxon>
        <taxon>Pseudomonadota</taxon>
        <taxon>Betaproteobacteria</taxon>
        <taxon>Burkholderiales</taxon>
        <taxon>Burkholderiaceae</taxon>
        <taxon>Pandoraea</taxon>
    </lineage>
</organism>
<dbReference type="PANTHER" id="PTHR42718">
    <property type="entry name" value="MAJOR FACILITATOR SUPERFAMILY MULTIDRUG TRANSPORTER MFSC"/>
    <property type="match status" value="1"/>
</dbReference>
<feature type="transmembrane region" description="Helical" evidence="7">
    <location>
        <begin position="399"/>
        <end position="420"/>
    </location>
</feature>
<reference evidence="9 10" key="1">
    <citation type="submission" date="2019-08" db="EMBL/GenBank/DDBJ databases">
        <authorList>
            <person name="Peeters C."/>
        </authorList>
    </citation>
    <scope>NUCLEOTIDE SEQUENCE [LARGE SCALE GENOMIC DNA]</scope>
    <source>
        <strain evidence="9 10">LMG 31118</strain>
    </source>
</reference>
<feature type="transmembrane region" description="Helical" evidence="7">
    <location>
        <begin position="111"/>
        <end position="129"/>
    </location>
</feature>
<keyword evidence="5 7" id="KW-0472">Membrane</keyword>
<feature type="transmembrane region" description="Helical" evidence="7">
    <location>
        <begin position="47"/>
        <end position="69"/>
    </location>
</feature>
<dbReference type="PANTHER" id="PTHR42718:SF9">
    <property type="entry name" value="MAJOR FACILITATOR SUPERFAMILY MULTIDRUG TRANSPORTER MFSC"/>
    <property type="match status" value="1"/>
</dbReference>
<sequence>MTSVAPPTDNATAASAPPRGPTSGGTGGTGGGGADPLRPMRVEAYRYALGLIPGLEFFENALLVYFAVYVSGGVDASPKEFVWMTTAYGIASVLAILKQQWFVERIGYRRYLSASLLLYACGAMLAGTSEGVTQLVIARAFQGFCAGSWMSSCRILAQVSVPAERRGKAIQTFALLLFTGSAAAPLIGGWLVSEYTWRTLFLCTAPPAVLLAGLAWFAVPDVGRLRDRAAGGRYPFAPFMAFALAMGAFQVVLQEMRYTLWLQTPVLPLLTVVGVGALVWFGYHQWQHPAPFIRLQSLRRREFQVGLLLYAAYYYLANTQSYLMPRLLEQGLGFTVQHTGQLLGYSALLTVMLLLVYFRIAKFITHKKLLIVSGFLMTIATSLWLGAMPPNAGQSQLYGVLALKAVFGIFTVLPVANLTFRTFDHESFVHGYRLKNILRQLSGSFAVSTIVAFEQHREALHRTRLTEVANPYNPIFAQTLESLANALTHAGVTASQAHGAALAQIAQMIQRQASFLSFIDGFHFIAIVALCGAIFAAIQKQLN</sequence>
<feature type="transmembrane region" description="Helical" evidence="7">
    <location>
        <begin position="265"/>
        <end position="283"/>
    </location>
</feature>
<feature type="transmembrane region" description="Helical" evidence="7">
    <location>
        <begin position="199"/>
        <end position="219"/>
    </location>
</feature>
<feature type="transmembrane region" description="Helical" evidence="7">
    <location>
        <begin position="231"/>
        <end position="253"/>
    </location>
</feature>
<gene>
    <name evidence="9" type="ORF">PCA31118_00349</name>
</gene>
<feature type="transmembrane region" description="Helical" evidence="7">
    <location>
        <begin position="515"/>
        <end position="538"/>
    </location>
</feature>
<dbReference type="RefSeq" id="WP_150622401.1">
    <property type="nucleotide sequence ID" value="NZ_CABPSQ010000001.1"/>
</dbReference>
<dbReference type="OrthoDB" id="8581632at2"/>
<dbReference type="PROSITE" id="PS50850">
    <property type="entry name" value="MFS"/>
    <property type="match status" value="1"/>
</dbReference>
<dbReference type="EMBL" id="CABPSQ010000001">
    <property type="protein sequence ID" value="VVE60767.1"/>
    <property type="molecule type" value="Genomic_DNA"/>
</dbReference>
<feature type="transmembrane region" description="Helical" evidence="7">
    <location>
        <begin position="369"/>
        <end position="387"/>
    </location>
</feature>
<evidence type="ECO:0000256" key="1">
    <source>
        <dbReference type="ARBA" id="ARBA00004141"/>
    </source>
</evidence>
<feature type="transmembrane region" description="Helical" evidence="7">
    <location>
        <begin position="342"/>
        <end position="360"/>
    </location>
</feature>
<evidence type="ECO:0000259" key="8">
    <source>
        <dbReference type="PROSITE" id="PS50850"/>
    </source>
</evidence>
<dbReference type="Gene3D" id="1.20.1250.20">
    <property type="entry name" value="MFS general substrate transporter like domains"/>
    <property type="match status" value="2"/>
</dbReference>
<evidence type="ECO:0000256" key="6">
    <source>
        <dbReference type="SAM" id="MobiDB-lite"/>
    </source>
</evidence>
<feature type="transmembrane region" description="Helical" evidence="7">
    <location>
        <begin position="169"/>
        <end position="193"/>
    </location>
</feature>
<keyword evidence="2" id="KW-0813">Transport</keyword>
<feature type="domain" description="Major facilitator superfamily (MFS) profile" evidence="8">
    <location>
        <begin position="45"/>
        <end position="543"/>
    </location>
</feature>
<feature type="region of interest" description="Disordered" evidence="6">
    <location>
        <begin position="1"/>
        <end position="35"/>
    </location>
</feature>
<evidence type="ECO:0000256" key="2">
    <source>
        <dbReference type="ARBA" id="ARBA00022448"/>
    </source>
</evidence>
<evidence type="ECO:0000313" key="10">
    <source>
        <dbReference type="Proteomes" id="UP000414136"/>
    </source>
</evidence>
<evidence type="ECO:0000256" key="5">
    <source>
        <dbReference type="ARBA" id="ARBA00023136"/>
    </source>
</evidence>
<keyword evidence="3 7" id="KW-0812">Transmembrane</keyword>
<feature type="transmembrane region" description="Helical" evidence="7">
    <location>
        <begin position="81"/>
        <end position="99"/>
    </location>
</feature>
<keyword evidence="4 7" id="KW-1133">Transmembrane helix</keyword>